<evidence type="ECO:0000313" key="2">
    <source>
        <dbReference type="Proteomes" id="UP001597045"/>
    </source>
</evidence>
<organism evidence="1 2">
    <name type="scientific">Kibdelosporangium lantanae</name>
    <dbReference type="NCBI Taxonomy" id="1497396"/>
    <lineage>
        <taxon>Bacteria</taxon>
        <taxon>Bacillati</taxon>
        <taxon>Actinomycetota</taxon>
        <taxon>Actinomycetes</taxon>
        <taxon>Pseudonocardiales</taxon>
        <taxon>Pseudonocardiaceae</taxon>
        <taxon>Kibdelosporangium</taxon>
    </lineage>
</organism>
<feature type="non-terminal residue" evidence="1">
    <location>
        <position position="121"/>
    </location>
</feature>
<name>A0ABW3MIA1_9PSEU</name>
<keyword evidence="2" id="KW-1185">Reference proteome</keyword>
<comment type="caution">
    <text evidence="1">The sequence shown here is derived from an EMBL/GenBank/DDBJ whole genome shotgun (WGS) entry which is preliminary data.</text>
</comment>
<dbReference type="SUPFAM" id="SSF52047">
    <property type="entry name" value="RNI-like"/>
    <property type="match status" value="1"/>
</dbReference>
<evidence type="ECO:0000313" key="1">
    <source>
        <dbReference type="EMBL" id="MFD1048805.1"/>
    </source>
</evidence>
<gene>
    <name evidence="1" type="ORF">ACFQ1S_26360</name>
</gene>
<sequence length="121" mass="12968">MLDRVQRVEFDEDATENQGFLADFLQAVPNLRSVTFTDDPSAAETVRTLTAYLPSTVISLNFAGFMATSFDDTVARELCSSPRVAQLENLGLYNCNLTEAGAEAIGNGTFTGLTALHLGTG</sequence>
<proteinExistence type="predicted"/>
<dbReference type="EMBL" id="JBHTIS010001804">
    <property type="protein sequence ID" value="MFD1048805.1"/>
    <property type="molecule type" value="Genomic_DNA"/>
</dbReference>
<accession>A0ABW3MIA1</accession>
<dbReference type="Proteomes" id="UP001597045">
    <property type="component" value="Unassembled WGS sequence"/>
</dbReference>
<dbReference type="Gene3D" id="3.80.10.10">
    <property type="entry name" value="Ribonuclease Inhibitor"/>
    <property type="match status" value="1"/>
</dbReference>
<dbReference type="InterPro" id="IPR032675">
    <property type="entry name" value="LRR_dom_sf"/>
</dbReference>
<reference evidence="2" key="1">
    <citation type="journal article" date="2019" name="Int. J. Syst. Evol. Microbiol.">
        <title>The Global Catalogue of Microorganisms (GCM) 10K type strain sequencing project: providing services to taxonomists for standard genome sequencing and annotation.</title>
        <authorList>
            <consortium name="The Broad Institute Genomics Platform"/>
            <consortium name="The Broad Institute Genome Sequencing Center for Infectious Disease"/>
            <person name="Wu L."/>
            <person name="Ma J."/>
        </authorList>
    </citation>
    <scope>NUCLEOTIDE SEQUENCE [LARGE SCALE GENOMIC DNA]</scope>
    <source>
        <strain evidence="2">JCM 31486</strain>
    </source>
</reference>
<protein>
    <submittedName>
        <fullName evidence="1">Uncharacterized protein</fullName>
    </submittedName>
</protein>